<sequence>MTTAVQTSTPLTIAGRTFSSRLFIGTARYPNRQVMLDALEASGAEVVTVAIRRVRPDAEGENLYDLLRERYFILPNTAGCYTARDAVLTAHLAREALGTNWVKLEVIGDEDTLFPDVEELLKAAEQLVRDGFVVLPYCNDDPVTCKKLEDIGCAAVMPLGAPIGSGMGIRNPYNLRIIREMVSVPLIVDAGVGTASDAAIAMELGCDGILLNTAVAQARDPVKMARAMRYAIEAGRLAYEAGRIPRKLYANASSPLEGMPEFGW</sequence>
<comment type="similarity">
    <text evidence="11 13">Belongs to the ThiG family.</text>
</comment>
<dbReference type="PATRIC" id="fig|872965.6.peg.1533"/>
<evidence type="ECO:0000256" key="12">
    <source>
        <dbReference type="ARBA" id="ARBA00062692"/>
    </source>
</evidence>
<dbReference type="CDD" id="cd04728">
    <property type="entry name" value="ThiG"/>
    <property type="match status" value="1"/>
</dbReference>
<evidence type="ECO:0000256" key="13">
    <source>
        <dbReference type="HAMAP-Rule" id="MF_00443"/>
    </source>
</evidence>
<keyword evidence="8 13" id="KW-0784">Thiamine biosynthesis</keyword>
<dbReference type="GO" id="GO:0005737">
    <property type="term" value="C:cytoplasm"/>
    <property type="evidence" value="ECO:0007669"/>
    <property type="project" value="UniProtKB-SubCell"/>
</dbReference>
<dbReference type="Pfam" id="PF05690">
    <property type="entry name" value="ThiG"/>
    <property type="match status" value="1"/>
</dbReference>
<dbReference type="PANTHER" id="PTHR34266">
    <property type="entry name" value="THIAZOLE SYNTHASE"/>
    <property type="match status" value="1"/>
</dbReference>
<evidence type="ECO:0000256" key="7">
    <source>
        <dbReference type="ARBA" id="ARBA00022679"/>
    </source>
</evidence>
<dbReference type="InParanoid" id="A0A0N0RF86"/>
<feature type="binding site" evidence="13">
    <location>
        <begin position="190"/>
        <end position="191"/>
    </location>
    <ligand>
        <name>1-deoxy-D-xylulose 5-phosphate</name>
        <dbReference type="ChEBI" id="CHEBI:57792"/>
    </ligand>
</feature>
<dbReference type="InterPro" id="IPR033983">
    <property type="entry name" value="Thiazole_synthase_ThiG"/>
</dbReference>
<dbReference type="SUPFAM" id="SSF110399">
    <property type="entry name" value="ThiG-like"/>
    <property type="match status" value="1"/>
</dbReference>
<dbReference type="Proteomes" id="UP000037784">
    <property type="component" value="Unassembled WGS sequence"/>
</dbReference>
<feature type="binding site" evidence="13">
    <location>
        <position position="164"/>
    </location>
    <ligand>
        <name>1-deoxy-D-xylulose 5-phosphate</name>
        <dbReference type="ChEBI" id="CHEBI:57792"/>
    </ligand>
</feature>
<keyword evidence="7 13" id="KW-0808">Transferase</keyword>
<comment type="subcellular location">
    <subcellularLocation>
        <location evidence="2 13">Cytoplasm</location>
    </subcellularLocation>
</comment>
<feature type="binding site" evidence="13">
    <location>
        <begin position="212"/>
        <end position="213"/>
    </location>
    <ligand>
        <name>1-deoxy-D-xylulose 5-phosphate</name>
        <dbReference type="ChEBI" id="CHEBI:57792"/>
    </ligand>
</feature>
<accession>A0A0N0RF86</accession>
<dbReference type="EMBL" id="BBZA01000013">
    <property type="protein sequence ID" value="GAP61758.1"/>
    <property type="molecule type" value="Genomic_DNA"/>
</dbReference>
<dbReference type="GO" id="GO:1990107">
    <property type="term" value="F:thiazole synthase activity"/>
    <property type="evidence" value="ECO:0007669"/>
    <property type="project" value="UniProtKB-EC"/>
</dbReference>
<feature type="domain" description="Thiazole synthase ThiG" evidence="14">
    <location>
        <begin position="12"/>
        <end position="255"/>
    </location>
</feature>
<dbReference type="EC" id="2.8.1.10" evidence="4 13"/>
<evidence type="ECO:0000259" key="14">
    <source>
        <dbReference type="Pfam" id="PF05690"/>
    </source>
</evidence>
<dbReference type="Gene3D" id="3.20.20.70">
    <property type="entry name" value="Aldolase class I"/>
    <property type="match status" value="1"/>
</dbReference>
<evidence type="ECO:0000256" key="11">
    <source>
        <dbReference type="ARBA" id="ARBA00060826"/>
    </source>
</evidence>
<evidence type="ECO:0000256" key="9">
    <source>
        <dbReference type="ARBA" id="ARBA00023270"/>
    </source>
</evidence>
<comment type="catalytic activity">
    <reaction evidence="10 13">
        <text>[ThiS sulfur-carrier protein]-C-terminal-Gly-aminoethanethioate + 2-iminoacetate + 1-deoxy-D-xylulose 5-phosphate = [ThiS sulfur-carrier protein]-C-terminal Gly-Gly + 2-[(2R,5Z)-2-carboxy-4-methylthiazol-5(2H)-ylidene]ethyl phosphate + 2 H2O + H(+)</text>
        <dbReference type="Rhea" id="RHEA:26297"/>
        <dbReference type="Rhea" id="RHEA-COMP:12909"/>
        <dbReference type="Rhea" id="RHEA-COMP:19908"/>
        <dbReference type="ChEBI" id="CHEBI:15377"/>
        <dbReference type="ChEBI" id="CHEBI:15378"/>
        <dbReference type="ChEBI" id="CHEBI:57792"/>
        <dbReference type="ChEBI" id="CHEBI:62899"/>
        <dbReference type="ChEBI" id="CHEBI:77846"/>
        <dbReference type="ChEBI" id="CHEBI:90778"/>
        <dbReference type="ChEBI" id="CHEBI:232372"/>
        <dbReference type="EC" id="2.8.1.10"/>
    </reaction>
</comment>
<dbReference type="HAMAP" id="MF_00443">
    <property type="entry name" value="ThiG"/>
    <property type="match status" value="1"/>
</dbReference>
<dbReference type="OrthoDB" id="9805935at2"/>
<dbReference type="InterPro" id="IPR008867">
    <property type="entry name" value="ThiG"/>
</dbReference>
<feature type="active site" description="Schiff-base intermediate with DXP" evidence="13">
    <location>
        <position position="103"/>
    </location>
</feature>
<keyword evidence="17" id="KW-1185">Reference proteome</keyword>
<comment type="subunit">
    <text evidence="12 13">Homotetramer. Forms heterodimers with either ThiH or ThiS.</text>
</comment>
<comment type="pathway">
    <text evidence="3 13">Cofactor biosynthesis; thiamine diphosphate biosynthesis.</text>
</comment>
<evidence type="ECO:0000256" key="8">
    <source>
        <dbReference type="ARBA" id="ARBA00022977"/>
    </source>
</evidence>
<evidence type="ECO:0000313" key="16">
    <source>
        <dbReference type="EMBL" id="KPL88589.1"/>
    </source>
</evidence>
<reference evidence="17" key="3">
    <citation type="submission" date="2015-08" db="EMBL/GenBank/DDBJ databases">
        <title>Draft Genome Sequence of a Heterotrophic Facultative Anaerobic Bacterium Ardenticatena maritima Strain 110S.</title>
        <authorList>
            <person name="Kawaichi S."/>
            <person name="Yoshida T."/>
            <person name="Sako Y."/>
            <person name="Nakamura R."/>
        </authorList>
    </citation>
    <scope>NUCLEOTIDE SEQUENCE [LARGE SCALE GENOMIC DNA]</scope>
    <source>
        <strain evidence="17">110S</strain>
    </source>
</reference>
<dbReference type="UniPathway" id="UPA00060"/>
<evidence type="ECO:0000256" key="3">
    <source>
        <dbReference type="ARBA" id="ARBA00004948"/>
    </source>
</evidence>
<evidence type="ECO:0000256" key="4">
    <source>
        <dbReference type="ARBA" id="ARBA00011960"/>
    </source>
</evidence>
<dbReference type="STRING" id="872965.SE16_07445"/>
<dbReference type="InterPro" id="IPR013785">
    <property type="entry name" value="Aldolase_TIM"/>
</dbReference>
<organism evidence="15 17">
    <name type="scientific">Ardenticatena maritima</name>
    <dbReference type="NCBI Taxonomy" id="872965"/>
    <lineage>
        <taxon>Bacteria</taxon>
        <taxon>Bacillati</taxon>
        <taxon>Chloroflexota</taxon>
        <taxon>Ardenticatenia</taxon>
        <taxon>Ardenticatenales</taxon>
        <taxon>Ardenticatenaceae</taxon>
        <taxon>Ardenticatena</taxon>
    </lineage>
</organism>
<proteinExistence type="inferred from homology"/>
<evidence type="ECO:0000313" key="15">
    <source>
        <dbReference type="EMBL" id="GAP61758.1"/>
    </source>
</evidence>
<comment type="caution">
    <text evidence="15">The sequence shown here is derived from an EMBL/GenBank/DDBJ whole genome shotgun (WGS) entry which is preliminary data.</text>
</comment>
<keyword evidence="6 13" id="KW-0963">Cytoplasm</keyword>
<dbReference type="PANTHER" id="PTHR34266:SF2">
    <property type="entry name" value="THIAZOLE SYNTHASE"/>
    <property type="match status" value="1"/>
</dbReference>
<evidence type="ECO:0000256" key="6">
    <source>
        <dbReference type="ARBA" id="ARBA00022490"/>
    </source>
</evidence>
<dbReference type="EMBL" id="LGKN01000004">
    <property type="protein sequence ID" value="KPL88589.1"/>
    <property type="molecule type" value="Genomic_DNA"/>
</dbReference>
<dbReference type="RefSeq" id="WP_054491710.1">
    <property type="nucleotide sequence ID" value="NZ_BBZA01000013.1"/>
</dbReference>
<name>A0A0N0RF86_9CHLR</name>
<dbReference type="FunCoup" id="A0A0N0RF86">
    <property type="interactions" value="234"/>
</dbReference>
<keyword evidence="9 13" id="KW-0704">Schiff base</keyword>
<evidence type="ECO:0000256" key="1">
    <source>
        <dbReference type="ARBA" id="ARBA00002834"/>
    </source>
</evidence>
<dbReference type="Proteomes" id="UP000050502">
    <property type="component" value="Unassembled WGS sequence"/>
</dbReference>
<dbReference type="FunFam" id="3.20.20.70:FF:000049">
    <property type="entry name" value="Thiazole synthase"/>
    <property type="match status" value="1"/>
</dbReference>
<evidence type="ECO:0000256" key="2">
    <source>
        <dbReference type="ARBA" id="ARBA00004496"/>
    </source>
</evidence>
<evidence type="ECO:0000256" key="5">
    <source>
        <dbReference type="ARBA" id="ARBA00019753"/>
    </source>
</evidence>
<reference evidence="15 17" key="1">
    <citation type="journal article" date="2015" name="Genome Announc.">
        <title>Draft Genome Sequence of a Heterotrophic Facultative Anaerobic Thermophilic Bacterium, Ardenticatena maritima Strain 110ST.</title>
        <authorList>
            <person name="Kawaichi S."/>
            <person name="Yoshida T."/>
            <person name="Sako Y."/>
            <person name="Nakamura R."/>
        </authorList>
    </citation>
    <scope>NUCLEOTIDE SEQUENCE [LARGE SCALE GENOMIC DNA]</scope>
    <source>
        <strain evidence="15 17">110S</strain>
    </source>
</reference>
<gene>
    <name evidence="13 15" type="primary">thiG</name>
    <name evidence="15" type="ORF">ARMA_0181</name>
    <name evidence="16" type="ORF">SE16_07445</name>
</gene>
<protein>
    <recommendedName>
        <fullName evidence="5 13">Thiazole synthase</fullName>
        <ecNumber evidence="4 13">2.8.1.10</ecNumber>
    </recommendedName>
</protein>
<dbReference type="AlphaFoldDB" id="A0A0N0RF86"/>
<dbReference type="GO" id="GO:0009229">
    <property type="term" value="P:thiamine diphosphate biosynthetic process"/>
    <property type="evidence" value="ECO:0007669"/>
    <property type="project" value="UniProtKB-UniRule"/>
</dbReference>
<evidence type="ECO:0000256" key="10">
    <source>
        <dbReference type="ARBA" id="ARBA00049897"/>
    </source>
</evidence>
<evidence type="ECO:0000313" key="18">
    <source>
        <dbReference type="Proteomes" id="UP000050502"/>
    </source>
</evidence>
<reference evidence="16 18" key="2">
    <citation type="submission" date="2015-07" db="EMBL/GenBank/DDBJ databases">
        <title>Whole genome sequence of Ardenticatena maritima DSM 23922.</title>
        <authorList>
            <person name="Hemp J."/>
            <person name="Ward L.M."/>
            <person name="Pace L.A."/>
            <person name="Fischer W.W."/>
        </authorList>
    </citation>
    <scope>NUCLEOTIDE SEQUENCE [LARGE SCALE GENOMIC DNA]</scope>
    <source>
        <strain evidence="16 18">110S</strain>
    </source>
</reference>
<comment type="function">
    <text evidence="1 13">Catalyzes the rearrangement of 1-deoxy-D-xylulose 5-phosphate (DXP) to produce the thiazole phosphate moiety of thiamine. Sulfur is provided by the thiocarboxylate moiety of the carrier protein ThiS. In vitro, sulfur can be provided by H(2)S.</text>
</comment>
<evidence type="ECO:0000313" key="17">
    <source>
        <dbReference type="Proteomes" id="UP000037784"/>
    </source>
</evidence>